<feature type="compositionally biased region" description="Acidic residues" evidence="1">
    <location>
        <begin position="84"/>
        <end position="103"/>
    </location>
</feature>
<keyword evidence="3" id="KW-1185">Reference proteome</keyword>
<organism evidence="2 3">
    <name type="scientific">Polyplax serrata</name>
    <name type="common">Common mouse louse</name>
    <dbReference type="NCBI Taxonomy" id="468196"/>
    <lineage>
        <taxon>Eukaryota</taxon>
        <taxon>Metazoa</taxon>
        <taxon>Ecdysozoa</taxon>
        <taxon>Arthropoda</taxon>
        <taxon>Hexapoda</taxon>
        <taxon>Insecta</taxon>
        <taxon>Pterygota</taxon>
        <taxon>Neoptera</taxon>
        <taxon>Paraneoptera</taxon>
        <taxon>Psocodea</taxon>
        <taxon>Troctomorpha</taxon>
        <taxon>Phthiraptera</taxon>
        <taxon>Anoplura</taxon>
        <taxon>Polyplacidae</taxon>
        <taxon>Polyplax</taxon>
    </lineage>
</organism>
<gene>
    <name evidence="2" type="ORF">RUM44_012198</name>
</gene>
<dbReference type="EMBL" id="JAWJWF010000001">
    <property type="protein sequence ID" value="KAK6640503.1"/>
    <property type="molecule type" value="Genomic_DNA"/>
</dbReference>
<evidence type="ECO:0000256" key="1">
    <source>
        <dbReference type="SAM" id="MobiDB-lite"/>
    </source>
</evidence>
<reference evidence="2 3" key="1">
    <citation type="submission" date="2023-09" db="EMBL/GenBank/DDBJ databases">
        <title>Genomes of two closely related lineages of the louse Polyplax serrata with different host specificities.</title>
        <authorList>
            <person name="Martinu J."/>
            <person name="Tarabai H."/>
            <person name="Stefka J."/>
            <person name="Hypsa V."/>
        </authorList>
    </citation>
    <scope>NUCLEOTIDE SEQUENCE [LARGE SCALE GENOMIC DNA]</scope>
    <source>
        <strain evidence="2">98ZLc_SE</strain>
    </source>
</reference>
<name>A0ABR1BAL0_POLSC</name>
<evidence type="ECO:0000313" key="3">
    <source>
        <dbReference type="Proteomes" id="UP001359485"/>
    </source>
</evidence>
<accession>A0ABR1BAL0</accession>
<protein>
    <submittedName>
        <fullName evidence="2">Uncharacterized protein</fullName>
    </submittedName>
</protein>
<feature type="region of interest" description="Disordered" evidence="1">
    <location>
        <begin position="82"/>
        <end position="113"/>
    </location>
</feature>
<proteinExistence type="predicted"/>
<dbReference type="Proteomes" id="UP001359485">
    <property type="component" value="Unassembled WGS sequence"/>
</dbReference>
<feature type="region of interest" description="Disordered" evidence="1">
    <location>
        <begin position="1"/>
        <end position="41"/>
    </location>
</feature>
<sequence>MSLKIPAFKQTARKNGRGEEKKRMPMRNYTGNGFVHPKTVGRTGFQTLENNKENVEPEINGEKCFCFPVPSPTFQFEYGNWVPVEEEEEEEEEEAEDEEEDQVEGWSTPTKSK</sequence>
<evidence type="ECO:0000313" key="2">
    <source>
        <dbReference type="EMBL" id="KAK6640503.1"/>
    </source>
</evidence>
<comment type="caution">
    <text evidence="2">The sequence shown here is derived from an EMBL/GenBank/DDBJ whole genome shotgun (WGS) entry which is preliminary data.</text>
</comment>